<gene>
    <name evidence="1" type="ordered locus">YPA_MT0091</name>
</gene>
<dbReference type="PATRIC" id="fig|360102.15.peg.4742"/>
<dbReference type="GeneID" id="57977586"/>
<evidence type="ECO:0000313" key="2">
    <source>
        <dbReference type="Proteomes" id="UP000001971"/>
    </source>
</evidence>
<proteinExistence type="predicted"/>
<protein>
    <submittedName>
        <fullName evidence="1">Uncharacterized protein</fullName>
    </submittedName>
</protein>
<dbReference type="Proteomes" id="UP000001971">
    <property type="component" value="Plasmid pMT"/>
</dbReference>
<evidence type="ECO:0000313" key="1">
    <source>
        <dbReference type="EMBL" id="ABG16227.1"/>
    </source>
</evidence>
<dbReference type="EMBL" id="CP000309">
    <property type="protein sequence ID" value="ABG16227.1"/>
    <property type="molecule type" value="Genomic_DNA"/>
</dbReference>
<name>A0A0E1NMR0_YERPA</name>
<dbReference type="KEGG" id="ypa:YPA_MT0091"/>
<accession>A0A0E1NMR0</accession>
<geneLocation type="plasmid" evidence="1">
    <name>pMT</name>
</geneLocation>
<dbReference type="AlphaFoldDB" id="A0A0E1NMR0"/>
<dbReference type="RefSeq" id="WP_002213303.1">
    <property type="nucleotide sequence ID" value="NC_008120.1"/>
</dbReference>
<dbReference type="HOGENOM" id="CLU_1119000_0_0_6"/>
<reference evidence="1 2" key="1">
    <citation type="journal article" date="2006" name="J. Bacteriol.">
        <title>Complete genome sequence of Yersinia pestis strains Antiqua and Nepal516: evidence of gene reduction in an emerging pathogen.</title>
        <authorList>
            <person name="Chain P.S."/>
            <person name="Hu P."/>
            <person name="Malfatti S.A."/>
            <person name="Radnedge L."/>
            <person name="Larimer F."/>
            <person name="Vergez L.M."/>
            <person name="Worsham P."/>
            <person name="Chu M.C."/>
            <person name="Andersen G.L."/>
        </authorList>
    </citation>
    <scope>NUCLEOTIDE SEQUENCE [LARGE SCALE GENOMIC DNA]</scope>
    <source>
        <strain evidence="1 2">Antiqua</strain>
        <plasmid evidence="1 2">pMT</plasmid>
    </source>
</reference>
<sequence>MSFNLSRTQFLQMFAVMQSIKLINHHTAKAAAPALLWKNENINDDQFSVLTSLLSSTPLMPSLAMLPSGSTAPILVNPFTEGGYLPHSGPGFVAIPETGTLNIQENALFNAMETHISTAFTNLIRHANARADHVAMPGAAFASVSVDYDRHAPISKRAKLCFYEEGCEVAVIEVLLPHVFSANEKVAHHLIDIMRHFIGQSMIDADIAAGVLTNDSIHVVSDIPKPPTREPEKTLEQKLMECPTWATW</sequence>
<organism evidence="1 2">
    <name type="scientific">Yersinia pestis bv. Antiqua (strain Antiqua)</name>
    <dbReference type="NCBI Taxonomy" id="360102"/>
    <lineage>
        <taxon>Bacteria</taxon>
        <taxon>Pseudomonadati</taxon>
        <taxon>Pseudomonadota</taxon>
        <taxon>Gammaproteobacteria</taxon>
        <taxon>Enterobacterales</taxon>
        <taxon>Yersiniaceae</taxon>
        <taxon>Yersinia</taxon>
    </lineage>
</organism>
<keyword evidence="1" id="KW-0614">Plasmid</keyword>